<dbReference type="Proteomes" id="UP000245626">
    <property type="component" value="Unassembled WGS sequence"/>
</dbReference>
<accession>A0ACD0NM54</accession>
<evidence type="ECO:0000313" key="2">
    <source>
        <dbReference type="Proteomes" id="UP000245626"/>
    </source>
</evidence>
<sequence>MLRRLSRLGQISPRSRRDSLQPDPMSPLGGVPPLLPPNQPERKAIWLDADPGHDDAIALLIALHHPDLELLGVSTVAGNASGRDTFLNAVRLMAAYRAPTHIPLIRGADEPLVKQSKVDVGIHGEGGLGGVQGLPPLSSPLCQNWLHPTQPRTSSPSTSPEPALFLHTLSNLITDRLSNNKPPIHLAVTGPLTNAALFVKCYPHLLKGIAQIVIMGGAAGVRGNRAPLAEFNIMNDPEAASIVFDADIKVVMAGLNVTHQAIFTAELHDRLLSSSKRRPSQNQVIQSDPTPPTSNQTTVSELKKLLSSILTFFAKTYASEFGFTRGPPVHDMLAIVYIIDPTIFHRRVPSPGDLPCNHLFDSDPYAYKDHYHPFHRSPSPEREGEKEEVPITTHPEGKPTSSSPLENRDDPDQPFSSSSTSTSSSSPPSSPLHLVPAHPPKRYNVQVETSSSSLACGATVVDFWGDSVQHQGWSRGGRNVEVLENLDCPRLWHLFFQVVQRAEDHLERWESDNLAVPTGR</sequence>
<evidence type="ECO:0000313" key="1">
    <source>
        <dbReference type="EMBL" id="PWN46830.1"/>
    </source>
</evidence>
<protein>
    <submittedName>
        <fullName evidence="1">Nucleoside hydrolase</fullName>
    </submittedName>
</protein>
<dbReference type="EMBL" id="KZ820685">
    <property type="protein sequence ID" value="PWN46830.1"/>
    <property type="molecule type" value="Genomic_DNA"/>
</dbReference>
<name>A0ACD0NM54_9BASI</name>
<proteinExistence type="predicted"/>
<keyword evidence="1" id="KW-0378">Hydrolase</keyword>
<gene>
    <name evidence="1" type="ORF">IE53DRAFT_407785</name>
</gene>
<organism evidence="1 2">
    <name type="scientific">Violaceomyces palustris</name>
    <dbReference type="NCBI Taxonomy" id="1673888"/>
    <lineage>
        <taxon>Eukaryota</taxon>
        <taxon>Fungi</taxon>
        <taxon>Dikarya</taxon>
        <taxon>Basidiomycota</taxon>
        <taxon>Ustilaginomycotina</taxon>
        <taxon>Ustilaginomycetes</taxon>
        <taxon>Violaceomycetales</taxon>
        <taxon>Violaceomycetaceae</taxon>
        <taxon>Violaceomyces</taxon>
    </lineage>
</organism>
<keyword evidence="2" id="KW-1185">Reference proteome</keyword>
<reference evidence="1 2" key="1">
    <citation type="journal article" date="2018" name="Mol. Biol. Evol.">
        <title>Broad Genomic Sampling Reveals a Smut Pathogenic Ancestry of the Fungal Clade Ustilaginomycotina.</title>
        <authorList>
            <person name="Kijpornyongpan T."/>
            <person name="Mondo S.J."/>
            <person name="Barry K."/>
            <person name="Sandor L."/>
            <person name="Lee J."/>
            <person name="Lipzen A."/>
            <person name="Pangilinan J."/>
            <person name="LaButti K."/>
            <person name="Hainaut M."/>
            <person name="Henrissat B."/>
            <person name="Grigoriev I.V."/>
            <person name="Spatafora J.W."/>
            <person name="Aime M.C."/>
        </authorList>
    </citation>
    <scope>NUCLEOTIDE SEQUENCE [LARGE SCALE GENOMIC DNA]</scope>
    <source>
        <strain evidence="1 2">SA 807</strain>
    </source>
</reference>